<dbReference type="PANTHER" id="PTHR43140">
    <property type="entry name" value="TYPE-1 RESTRICTION ENZYME ECOKI SPECIFICITY PROTEIN"/>
    <property type="match status" value="1"/>
</dbReference>
<proteinExistence type="inferred from homology"/>
<keyword evidence="7" id="KW-1185">Reference proteome</keyword>
<evidence type="ECO:0000256" key="4">
    <source>
        <dbReference type="SAM" id="MobiDB-lite"/>
    </source>
</evidence>
<comment type="caution">
    <text evidence="6">The sequence shown here is derived from an EMBL/GenBank/DDBJ whole genome shotgun (WGS) entry which is preliminary data.</text>
</comment>
<feature type="domain" description="Type I restriction modification DNA specificity" evidence="5">
    <location>
        <begin position="9"/>
        <end position="178"/>
    </location>
</feature>
<dbReference type="InterPro" id="IPR000055">
    <property type="entry name" value="Restrct_endonuc_typeI_TRD"/>
</dbReference>
<organism evidence="6 7">
    <name type="scientific">Corallococcus interemptor</name>
    <dbReference type="NCBI Taxonomy" id="2316720"/>
    <lineage>
        <taxon>Bacteria</taxon>
        <taxon>Pseudomonadati</taxon>
        <taxon>Myxococcota</taxon>
        <taxon>Myxococcia</taxon>
        <taxon>Myxococcales</taxon>
        <taxon>Cystobacterineae</taxon>
        <taxon>Myxococcaceae</taxon>
        <taxon>Corallococcus</taxon>
    </lineage>
</organism>
<evidence type="ECO:0000256" key="1">
    <source>
        <dbReference type="ARBA" id="ARBA00010923"/>
    </source>
</evidence>
<evidence type="ECO:0000313" key="7">
    <source>
        <dbReference type="Proteomes" id="UP000282656"/>
    </source>
</evidence>
<dbReference type="SUPFAM" id="SSF116734">
    <property type="entry name" value="DNA methylase specificity domain"/>
    <property type="match status" value="2"/>
</dbReference>
<dbReference type="Gene3D" id="3.90.220.20">
    <property type="entry name" value="DNA methylase specificity domains"/>
    <property type="match status" value="2"/>
</dbReference>
<dbReference type="Proteomes" id="UP000282656">
    <property type="component" value="Unassembled WGS sequence"/>
</dbReference>
<sequence>MTHEKLPAGWSRAPLSEIADINPNSFSEPPQDHDLVSFVPMAAVEEESGRMQPNTHRPWSEVKKGYTLFQEGDVLFAKVTPCMENGKVAIATQLKGGRGAGSTEFFVLRSKGEVDPKYLMHFVLQSSFRRDARAAMQGAAGLLRVRKEFMQSAQVPIAPLQEQHRIVAELEKQFARIEAGVEALRRVQLQLRRYQASVLKAACEGHLVPTEAELARRENRDYEPADKLLARILKERRAHWESDQLAKMKATGKPPKNDKWKERYAEPLMPSTNGLFNLPEGWVWASLDQLTTFVTSGSRGWAEHYSDSGPLFIRAQDIKKDMLQLDAVASVSPPANAEGIRTRVASGDLLITITGANVTKSALVPNSIPEAYVSQHVGLARPVDTNTSAFLFAWVVSPANGRRYLENCAYGAGKPGLNLEQLRELVIALPPLKEQRRIMAEAESRMSLAKSGNMSIQTNVSRANQLRQTVLRQAFAGNLVSQVRTDEPAIDPLARTSANMKSKTTPKQDQSQKIITAPKMKAAR</sequence>
<dbReference type="OrthoDB" id="5363772at2"/>
<evidence type="ECO:0000256" key="3">
    <source>
        <dbReference type="ARBA" id="ARBA00023125"/>
    </source>
</evidence>
<dbReference type="GO" id="GO:0003677">
    <property type="term" value="F:DNA binding"/>
    <property type="evidence" value="ECO:0007669"/>
    <property type="project" value="UniProtKB-KW"/>
</dbReference>
<evidence type="ECO:0000256" key="2">
    <source>
        <dbReference type="ARBA" id="ARBA00022747"/>
    </source>
</evidence>
<dbReference type="EMBL" id="RAWM01000018">
    <property type="protein sequence ID" value="RKH71024.1"/>
    <property type="molecule type" value="Genomic_DNA"/>
</dbReference>
<dbReference type="AlphaFoldDB" id="A0A3A8R6J1"/>
<dbReference type="PANTHER" id="PTHR43140:SF1">
    <property type="entry name" value="TYPE I RESTRICTION ENZYME ECOKI SPECIFICITY SUBUNIT"/>
    <property type="match status" value="1"/>
</dbReference>
<protein>
    <recommendedName>
        <fullName evidence="5">Type I restriction modification DNA specificity domain-containing protein</fullName>
    </recommendedName>
</protein>
<dbReference type="CDD" id="cd17260">
    <property type="entry name" value="RMtype1_S_EcoEI-TRD1-CR1_like"/>
    <property type="match status" value="1"/>
</dbReference>
<feature type="domain" description="Type I restriction modification DNA specificity" evidence="5">
    <location>
        <begin position="346"/>
        <end position="439"/>
    </location>
</feature>
<dbReference type="Pfam" id="PF01420">
    <property type="entry name" value="Methylase_S"/>
    <property type="match status" value="2"/>
</dbReference>
<evidence type="ECO:0000313" key="6">
    <source>
        <dbReference type="EMBL" id="RKH71024.1"/>
    </source>
</evidence>
<evidence type="ECO:0000259" key="5">
    <source>
        <dbReference type="Pfam" id="PF01420"/>
    </source>
</evidence>
<dbReference type="RefSeq" id="WP_121769547.1">
    <property type="nucleotide sequence ID" value="NZ_RAWM01000018.1"/>
</dbReference>
<gene>
    <name evidence="6" type="ORF">D7X96_09585</name>
</gene>
<feature type="compositionally biased region" description="Polar residues" evidence="4">
    <location>
        <begin position="496"/>
        <end position="514"/>
    </location>
</feature>
<accession>A0A3A8R6J1</accession>
<dbReference type="InterPro" id="IPR051212">
    <property type="entry name" value="Type-I_RE_S_subunit"/>
</dbReference>
<keyword evidence="3" id="KW-0238">DNA-binding</keyword>
<reference evidence="7" key="1">
    <citation type="submission" date="2018-09" db="EMBL/GenBank/DDBJ databases">
        <authorList>
            <person name="Livingstone P.G."/>
            <person name="Whitworth D.E."/>
        </authorList>
    </citation>
    <scope>NUCLEOTIDE SEQUENCE [LARGE SCALE GENOMIC DNA]</scope>
    <source>
        <strain evidence="7">AB047A</strain>
    </source>
</reference>
<feature type="region of interest" description="Disordered" evidence="4">
    <location>
        <begin position="487"/>
        <end position="524"/>
    </location>
</feature>
<dbReference type="InterPro" id="IPR044946">
    <property type="entry name" value="Restrct_endonuc_typeI_TRD_sf"/>
</dbReference>
<dbReference type="GO" id="GO:0009307">
    <property type="term" value="P:DNA restriction-modification system"/>
    <property type="evidence" value="ECO:0007669"/>
    <property type="project" value="UniProtKB-KW"/>
</dbReference>
<comment type="similarity">
    <text evidence="1">Belongs to the type-I restriction system S methylase family.</text>
</comment>
<name>A0A3A8R6J1_9BACT</name>
<keyword evidence="2" id="KW-0680">Restriction system</keyword>